<dbReference type="AlphaFoldDB" id="A0A8J3I542"/>
<dbReference type="PANTHER" id="PTHR36179:SF2">
    <property type="entry name" value="LUD DOMAIN-CONTAINING PROTEIN"/>
    <property type="match status" value="1"/>
</dbReference>
<reference evidence="2" key="1">
    <citation type="submission" date="2020-10" db="EMBL/GenBank/DDBJ databases">
        <title>Taxonomic study of unclassified bacteria belonging to the class Ktedonobacteria.</title>
        <authorList>
            <person name="Yabe S."/>
            <person name="Wang C.M."/>
            <person name="Zheng Y."/>
            <person name="Sakai Y."/>
            <person name="Cavaletti L."/>
            <person name="Monciardini P."/>
            <person name="Donadio S."/>
        </authorList>
    </citation>
    <scope>NUCLEOTIDE SEQUENCE</scope>
    <source>
        <strain evidence="2">SOSP1-1</strain>
    </source>
</reference>
<dbReference type="PANTHER" id="PTHR36179">
    <property type="entry name" value="LUD_DOM DOMAIN-CONTAINING PROTEIN"/>
    <property type="match status" value="1"/>
</dbReference>
<feature type="domain" description="LUD" evidence="1">
    <location>
        <begin position="50"/>
        <end position="234"/>
    </location>
</feature>
<keyword evidence="3" id="KW-1185">Reference proteome</keyword>
<evidence type="ECO:0000313" key="2">
    <source>
        <dbReference type="EMBL" id="GHO46098.1"/>
    </source>
</evidence>
<dbReference type="EMBL" id="BNJF01000002">
    <property type="protein sequence ID" value="GHO46098.1"/>
    <property type="molecule type" value="Genomic_DNA"/>
</dbReference>
<dbReference type="InterPro" id="IPR003741">
    <property type="entry name" value="LUD_dom"/>
</dbReference>
<sequence>MGCFQQKICAKSGLELFILKWTTDKKVKTTSMTTNLSQSEFTQLASEMQIEKTVQALQTHGIRVAVFDTGEEAKKYVLDQIPDGAEVYDSPSSTLELIGLTEQIEHTNRFQSVRARLSTLDYVTQRHEMRKLVAAPEVLVGSIQAITEQGEVLVASASGSQLGSAVFGAGTVIWVVSTQKLVGALEDGLRRIREYCFPLENIRAQQVYGQPSAINKLLTINAEHEPGRITIVLVKQRLGF</sequence>
<evidence type="ECO:0000259" key="1">
    <source>
        <dbReference type="Pfam" id="PF02589"/>
    </source>
</evidence>
<dbReference type="Pfam" id="PF02589">
    <property type="entry name" value="LUD_dom"/>
    <property type="match status" value="1"/>
</dbReference>
<comment type="caution">
    <text evidence="2">The sequence shown here is derived from an EMBL/GenBank/DDBJ whole genome shotgun (WGS) entry which is preliminary data.</text>
</comment>
<protein>
    <recommendedName>
        <fullName evidence="1">LUD domain-containing protein</fullName>
    </recommendedName>
</protein>
<proteinExistence type="predicted"/>
<evidence type="ECO:0000313" key="3">
    <source>
        <dbReference type="Proteomes" id="UP000612362"/>
    </source>
</evidence>
<accession>A0A8J3I542</accession>
<gene>
    <name evidence="2" type="ORF">KSX_42610</name>
</gene>
<name>A0A8J3I542_9CHLR</name>
<organism evidence="2 3">
    <name type="scientific">Ktedonospora formicarum</name>
    <dbReference type="NCBI Taxonomy" id="2778364"/>
    <lineage>
        <taxon>Bacteria</taxon>
        <taxon>Bacillati</taxon>
        <taxon>Chloroflexota</taxon>
        <taxon>Ktedonobacteria</taxon>
        <taxon>Ktedonobacterales</taxon>
        <taxon>Ktedonobacteraceae</taxon>
        <taxon>Ktedonospora</taxon>
    </lineage>
</organism>
<dbReference type="Proteomes" id="UP000612362">
    <property type="component" value="Unassembled WGS sequence"/>
</dbReference>